<evidence type="ECO:0000259" key="1">
    <source>
        <dbReference type="Pfam" id="PF13649"/>
    </source>
</evidence>
<gene>
    <name evidence="2" type="ORF">F6X42_11530</name>
</gene>
<proteinExistence type="predicted"/>
<dbReference type="Proteomes" id="UP000736373">
    <property type="component" value="Unassembled WGS sequence"/>
</dbReference>
<feature type="domain" description="Methyltransferase" evidence="1">
    <location>
        <begin position="289"/>
        <end position="401"/>
    </location>
</feature>
<organism evidence="2 3">
    <name type="scientific">Paraburkholderia podalyriae</name>
    <dbReference type="NCBI Taxonomy" id="1938811"/>
    <lineage>
        <taxon>Bacteria</taxon>
        <taxon>Pseudomonadati</taxon>
        <taxon>Pseudomonadota</taxon>
        <taxon>Betaproteobacteria</taxon>
        <taxon>Burkholderiales</taxon>
        <taxon>Burkholderiaceae</taxon>
        <taxon>Paraburkholderia</taxon>
    </lineage>
</organism>
<accession>A0ABR7PLF0</accession>
<dbReference type="Gene3D" id="3.40.50.150">
    <property type="entry name" value="Vaccinia Virus protein VP39"/>
    <property type="match status" value="1"/>
</dbReference>
<dbReference type="GO" id="GO:0032259">
    <property type="term" value="P:methylation"/>
    <property type="evidence" value="ECO:0007669"/>
    <property type="project" value="UniProtKB-KW"/>
</dbReference>
<reference evidence="2 3" key="1">
    <citation type="submission" date="2019-09" db="EMBL/GenBank/DDBJ databases">
        <title>Paraburkholderia podalyriae sp. nov., A South African Podalyria-associated rhizobium.</title>
        <authorList>
            <person name="Mavima L."/>
            <person name="Beukes C.W."/>
            <person name="Palmer M."/>
            <person name="De Meyer S.E."/>
            <person name="James E.K."/>
            <person name="Maluk M."/>
            <person name="Avontuur J.R."/>
            <person name="Chan W.Y."/>
            <person name="Venter S.N."/>
            <person name="Steenkamp E.T."/>
        </authorList>
    </citation>
    <scope>NUCLEOTIDE SEQUENCE [LARGE SCALE GENOMIC DNA]</scope>
    <source>
        <strain evidence="2 3">WC7.3b</strain>
    </source>
</reference>
<dbReference type="RefSeq" id="WP_187634310.1">
    <property type="nucleotide sequence ID" value="NZ_VZQQ01000008.1"/>
</dbReference>
<name>A0ABR7PLF0_9BURK</name>
<dbReference type="InterPro" id="IPR041698">
    <property type="entry name" value="Methyltransf_25"/>
</dbReference>
<dbReference type="EMBL" id="VZQQ01000008">
    <property type="protein sequence ID" value="MBC8747213.1"/>
    <property type="molecule type" value="Genomic_DNA"/>
</dbReference>
<keyword evidence="3" id="KW-1185">Reference proteome</keyword>
<keyword evidence="2" id="KW-0489">Methyltransferase</keyword>
<dbReference type="InterPro" id="IPR029063">
    <property type="entry name" value="SAM-dependent_MTases_sf"/>
</dbReference>
<keyword evidence="2" id="KW-0808">Transferase</keyword>
<sequence>MYSQTQIDPVVSFRNSQREHVRGTIINLQRKSLVMEVYNPYSIVQVSEVLSELSVRMGTKNAYLGKAVVVSLVNTGLTAVVSLALIDEWRELSVLPNEAKSVGREAELFISDWDARFNIRRDYQIVVNEMRAFLSEVSRWVEQVDLTESLPKAEGGRLRADLFYELATPIMLKIKFFLDRLEEEAERVDAETAPVHRTYAQSALHPLLLRAPFVYRTFTKPLGYAGDYEMVNQILSDPQQGPTTYFQIVNTAFLQAAVATAHRNRIALLIDFLTRQAEAARAAGRPFRILNVGCGPAFEIQRFVREYPHPELLSFELVDFSNETLAFTKDAIESSANAAGHKASVEMVHQSVHDLLKRKISTDPAAREFDAVYCAGLFDYLSDKVCARLLSYFAARTRPGGQLLVTNVHSANPEKYGMEHLLEWYLIYRNESGMSSLLPANSTDQKLYVDETGVNVFAEATIL</sequence>
<comment type="caution">
    <text evidence="2">The sequence shown here is derived from an EMBL/GenBank/DDBJ whole genome shotgun (WGS) entry which is preliminary data.</text>
</comment>
<dbReference type="SUPFAM" id="SSF53335">
    <property type="entry name" value="S-adenosyl-L-methionine-dependent methyltransferases"/>
    <property type="match status" value="1"/>
</dbReference>
<protein>
    <submittedName>
        <fullName evidence="2">Class I SAM-dependent methyltransferase</fullName>
    </submittedName>
</protein>
<dbReference type="Pfam" id="PF13649">
    <property type="entry name" value="Methyltransf_25"/>
    <property type="match status" value="1"/>
</dbReference>
<evidence type="ECO:0000313" key="2">
    <source>
        <dbReference type="EMBL" id="MBC8747213.1"/>
    </source>
</evidence>
<evidence type="ECO:0000313" key="3">
    <source>
        <dbReference type="Proteomes" id="UP000736373"/>
    </source>
</evidence>
<dbReference type="GO" id="GO:0008168">
    <property type="term" value="F:methyltransferase activity"/>
    <property type="evidence" value="ECO:0007669"/>
    <property type="project" value="UniProtKB-KW"/>
</dbReference>